<dbReference type="AlphaFoldDB" id="A0AAW1MF66"/>
<proteinExistence type="predicted"/>
<sequence length="191" mass="21587">MRKVHSTENINLLVGDGLKTSYGRKVCEYIFAKEKIKIKLLLQGVKKLKQKVGIEELGVKIKKIRKTGRGDLALTVGGEQDKANALISEIRNKIDNVKVSTKANGAMIVFVMGIDPATKEKELIEAMAKETKLEQRDINVRAITKGKYEEQTTTIELPRKKATDLIRQRKVKVGCVECRVRERIYIGRCFT</sequence>
<reference evidence="1 2" key="1">
    <citation type="journal article" date="2024" name="BMC Genomics">
        <title>De novo assembly and annotation of Popillia japonica's genome with initial clues to its potential as an invasive pest.</title>
        <authorList>
            <person name="Cucini C."/>
            <person name="Boschi S."/>
            <person name="Funari R."/>
            <person name="Cardaioli E."/>
            <person name="Iannotti N."/>
            <person name="Marturano G."/>
            <person name="Paoli F."/>
            <person name="Bruttini M."/>
            <person name="Carapelli A."/>
            <person name="Frati F."/>
            <person name="Nardi F."/>
        </authorList>
    </citation>
    <scope>NUCLEOTIDE SEQUENCE [LARGE SCALE GENOMIC DNA]</scope>
    <source>
        <strain evidence="1">DMR45628</strain>
    </source>
</reference>
<gene>
    <name evidence="1" type="ORF">QE152_g7276</name>
</gene>
<evidence type="ECO:0000313" key="1">
    <source>
        <dbReference type="EMBL" id="KAK9744976.1"/>
    </source>
</evidence>
<organism evidence="1 2">
    <name type="scientific">Popillia japonica</name>
    <name type="common">Japanese beetle</name>
    <dbReference type="NCBI Taxonomy" id="7064"/>
    <lineage>
        <taxon>Eukaryota</taxon>
        <taxon>Metazoa</taxon>
        <taxon>Ecdysozoa</taxon>
        <taxon>Arthropoda</taxon>
        <taxon>Hexapoda</taxon>
        <taxon>Insecta</taxon>
        <taxon>Pterygota</taxon>
        <taxon>Neoptera</taxon>
        <taxon>Endopterygota</taxon>
        <taxon>Coleoptera</taxon>
        <taxon>Polyphaga</taxon>
        <taxon>Scarabaeiformia</taxon>
        <taxon>Scarabaeidae</taxon>
        <taxon>Rutelinae</taxon>
        <taxon>Popillia</taxon>
    </lineage>
</organism>
<accession>A0AAW1MF66</accession>
<protein>
    <submittedName>
        <fullName evidence="1">Uncharacterized protein</fullName>
    </submittedName>
</protein>
<name>A0AAW1MF66_POPJA</name>
<dbReference type="Proteomes" id="UP001458880">
    <property type="component" value="Unassembled WGS sequence"/>
</dbReference>
<keyword evidence="2" id="KW-1185">Reference proteome</keyword>
<evidence type="ECO:0000313" key="2">
    <source>
        <dbReference type="Proteomes" id="UP001458880"/>
    </source>
</evidence>
<comment type="caution">
    <text evidence="1">The sequence shown here is derived from an EMBL/GenBank/DDBJ whole genome shotgun (WGS) entry which is preliminary data.</text>
</comment>
<dbReference type="EMBL" id="JASPKY010000053">
    <property type="protein sequence ID" value="KAK9744976.1"/>
    <property type="molecule type" value="Genomic_DNA"/>
</dbReference>